<dbReference type="FunFam" id="1.10.340.70:FF:000001">
    <property type="entry name" value="Retrovirus-related Pol polyprotein from transposon gypsy-like Protein"/>
    <property type="match status" value="1"/>
</dbReference>
<proteinExistence type="predicted"/>
<organism evidence="5 6">
    <name type="scientific">Heterorhabditis bacteriophora</name>
    <name type="common">Entomopathogenic nematode worm</name>
    <dbReference type="NCBI Taxonomy" id="37862"/>
    <lineage>
        <taxon>Eukaryota</taxon>
        <taxon>Metazoa</taxon>
        <taxon>Ecdysozoa</taxon>
        <taxon>Nematoda</taxon>
        <taxon>Chromadorea</taxon>
        <taxon>Rhabditida</taxon>
        <taxon>Rhabditina</taxon>
        <taxon>Rhabditomorpha</taxon>
        <taxon>Strongyloidea</taxon>
        <taxon>Heterorhabditidae</taxon>
        <taxon>Heterorhabditis</taxon>
    </lineage>
</organism>
<sequence>MLLHYSAALLMFTITVIVVLVKGYLENVSGEKKYLTFYTIIRILKWKDPSADDSYIYYAVYYKKKDDDHTICFILNFLDIKKSSGVSSAFYIIVLLLACGFVTVGIIYLGRRRDLPAPFGKLVRRQAPINQPSVAFENPAYVSGNEVEIRGLGFGQEWQSQDLQASSNNEAEYRNGMRFTVDWGLRYFILDNNIEAITNSPRPKTAKEVKSFVCMVNFYRKSVKNFAITAAPLYELMKDKAKFSWGSTQEEAFIRIRDFLLSPPCLAFPKNDTFILHTDGRAALLQYKEKGSKELNAMGYFSKTLSESQQKWSATHIELFAMISSLRFFKSTIYGQHTKILSDHKPLTFLLKHKKTWIIELQSYDVSIEYLKGSSNVIADCLSRAENKKVRFVDNTPESEDIIEFPVCLSQKPLLSFQPTVIYANNLTAIKPYDILEEQKRDLHCSRLMAVIECGQFPDDFNTEQKKELLFEAEKCCIEKNGCLYRVRKTIERPGDRLEQLYVPTKLKEPIFLAFHSNSISGGHFNWQKTLSKISRKYFWPNMKQELFNLVRSCVPCQRKRNNPANREKLIPVITNTIFDKVYFDLTGPIHKTEEGNEYIVCMIDHFSKFIIATPIKNCTALEVSTVIVCDCILKYGVMTQLISDNASYNHSSLITEIGKLLQIHHHFTTPYHHEGNGACERVFETFHSMLRVYVSDNQAYWDSFLAAVTFAYNTTVHSNTNNTPFFIMFGRDPETHFPDLSTDDSTYKECLIASLHNAWEAAALYSEAQRDKMKRQYDKVIEIQHPHLTIVSISAPQSTPKIVHKNQVKKCFSITGSAFTQPSLTEEETKTLASIEALDVDKIGYQHTITQEPFSEKKAKRSTAWPLFTIQNSLLVTNTTNLSEFLHYIFVCMCCC</sequence>
<dbReference type="SUPFAM" id="SSF53098">
    <property type="entry name" value="Ribonuclease H-like"/>
    <property type="match status" value="1"/>
</dbReference>
<dbReference type="InterPro" id="IPR050951">
    <property type="entry name" value="Retrovirus_Pol_polyprotein"/>
</dbReference>
<dbReference type="GO" id="GO:0015074">
    <property type="term" value="P:DNA integration"/>
    <property type="evidence" value="ECO:0007669"/>
    <property type="project" value="InterPro"/>
</dbReference>
<dbReference type="PANTHER" id="PTHR37984:SF5">
    <property type="entry name" value="PROTEIN NYNRIN-LIKE"/>
    <property type="match status" value="1"/>
</dbReference>
<dbReference type="InterPro" id="IPR036397">
    <property type="entry name" value="RNaseH_sf"/>
</dbReference>
<dbReference type="InterPro" id="IPR041577">
    <property type="entry name" value="RT_RNaseH_2"/>
</dbReference>
<feature type="transmembrane region" description="Helical" evidence="3">
    <location>
        <begin position="89"/>
        <end position="109"/>
    </location>
</feature>
<dbReference type="GO" id="GO:0042575">
    <property type="term" value="C:DNA polymerase complex"/>
    <property type="evidence" value="ECO:0007669"/>
    <property type="project" value="UniProtKB-ARBA"/>
</dbReference>
<evidence type="ECO:0000259" key="4">
    <source>
        <dbReference type="PROSITE" id="PS50994"/>
    </source>
</evidence>
<keyword evidence="3" id="KW-1133">Transmembrane helix</keyword>
<evidence type="ECO:0000313" key="6">
    <source>
        <dbReference type="WBParaSite" id="Hba_00798"/>
    </source>
</evidence>
<evidence type="ECO:0000313" key="5">
    <source>
        <dbReference type="Proteomes" id="UP000095283"/>
    </source>
</evidence>
<keyword evidence="3" id="KW-0472">Membrane</keyword>
<dbReference type="InterPro" id="IPR041588">
    <property type="entry name" value="Integrase_H2C2"/>
</dbReference>
<dbReference type="InterPro" id="IPR043502">
    <property type="entry name" value="DNA/RNA_pol_sf"/>
</dbReference>
<dbReference type="Gene3D" id="3.30.70.270">
    <property type="match status" value="1"/>
</dbReference>
<dbReference type="Gene3D" id="3.30.420.10">
    <property type="entry name" value="Ribonuclease H-like superfamily/Ribonuclease H"/>
    <property type="match status" value="1"/>
</dbReference>
<dbReference type="SUPFAM" id="SSF56672">
    <property type="entry name" value="DNA/RNA polymerases"/>
    <property type="match status" value="1"/>
</dbReference>
<evidence type="ECO:0000256" key="3">
    <source>
        <dbReference type="SAM" id="Phobius"/>
    </source>
</evidence>
<dbReference type="InterPro" id="IPR043128">
    <property type="entry name" value="Rev_trsase/Diguanyl_cyclase"/>
</dbReference>
<feature type="transmembrane region" description="Helical" evidence="3">
    <location>
        <begin position="6"/>
        <end position="25"/>
    </location>
</feature>
<dbReference type="InterPro" id="IPR001584">
    <property type="entry name" value="Integrase_cat-core"/>
</dbReference>
<dbReference type="GO" id="GO:0003676">
    <property type="term" value="F:nucleic acid binding"/>
    <property type="evidence" value="ECO:0007669"/>
    <property type="project" value="InterPro"/>
</dbReference>
<dbReference type="Proteomes" id="UP000095283">
    <property type="component" value="Unplaced"/>
</dbReference>
<keyword evidence="5" id="KW-1185">Reference proteome</keyword>
<dbReference type="PANTHER" id="PTHR37984">
    <property type="entry name" value="PROTEIN CBG26694"/>
    <property type="match status" value="1"/>
</dbReference>
<accession>A0A1I7W838</accession>
<reference evidence="6" key="1">
    <citation type="submission" date="2016-11" db="UniProtKB">
        <authorList>
            <consortium name="WormBaseParasite"/>
        </authorList>
    </citation>
    <scope>IDENTIFICATION</scope>
</reference>
<feature type="domain" description="Integrase catalytic" evidence="4">
    <location>
        <begin position="568"/>
        <end position="733"/>
    </location>
</feature>
<keyword evidence="3" id="KW-0812">Transmembrane</keyword>
<keyword evidence="2" id="KW-0511">Multifunctional enzyme</keyword>
<dbReference type="GO" id="GO:0003964">
    <property type="term" value="F:RNA-directed DNA polymerase activity"/>
    <property type="evidence" value="ECO:0007669"/>
    <property type="project" value="UniProtKB-EC"/>
</dbReference>
<dbReference type="EC" id="2.7.7.49" evidence="1"/>
<dbReference type="PROSITE" id="PS50994">
    <property type="entry name" value="INTEGRASE"/>
    <property type="match status" value="1"/>
</dbReference>
<protein>
    <recommendedName>
        <fullName evidence="1">RNA-directed DNA polymerase</fullName>
        <ecNumber evidence="1">2.7.7.49</ecNumber>
    </recommendedName>
</protein>
<dbReference type="AlphaFoldDB" id="A0A1I7W838"/>
<dbReference type="CDD" id="cd09274">
    <property type="entry name" value="RNase_HI_RT_Ty3"/>
    <property type="match status" value="1"/>
</dbReference>
<evidence type="ECO:0000256" key="2">
    <source>
        <dbReference type="ARBA" id="ARBA00023268"/>
    </source>
</evidence>
<dbReference type="InterPro" id="IPR012337">
    <property type="entry name" value="RNaseH-like_sf"/>
</dbReference>
<name>A0A1I7W838_HETBA</name>
<dbReference type="Pfam" id="PF17921">
    <property type="entry name" value="Integrase_H2C2"/>
    <property type="match status" value="1"/>
</dbReference>
<dbReference type="Gene3D" id="1.10.340.70">
    <property type="match status" value="1"/>
</dbReference>
<evidence type="ECO:0000256" key="1">
    <source>
        <dbReference type="ARBA" id="ARBA00012493"/>
    </source>
</evidence>
<dbReference type="WBParaSite" id="Hba_00798">
    <property type="protein sequence ID" value="Hba_00798"/>
    <property type="gene ID" value="Hba_00798"/>
</dbReference>
<dbReference type="Pfam" id="PF17919">
    <property type="entry name" value="RT_RNaseH_2"/>
    <property type="match status" value="1"/>
</dbReference>
<dbReference type="FunFam" id="3.30.70.270:FF:000020">
    <property type="entry name" value="Transposon Tf2-6 polyprotein-like Protein"/>
    <property type="match status" value="1"/>
</dbReference>